<gene>
    <name evidence="2" type="ORF">J2S42_005970</name>
</gene>
<dbReference type="RefSeq" id="WP_307244421.1">
    <property type="nucleotide sequence ID" value="NZ_JAUSUZ010000001.1"/>
</dbReference>
<dbReference type="EMBL" id="JAUSUZ010000001">
    <property type="protein sequence ID" value="MDQ0369301.1"/>
    <property type="molecule type" value="Genomic_DNA"/>
</dbReference>
<proteinExistence type="predicted"/>
<dbReference type="Proteomes" id="UP001240236">
    <property type="component" value="Unassembled WGS sequence"/>
</dbReference>
<dbReference type="AlphaFoldDB" id="A0AAE4B157"/>
<sequence>MHPTLAALWIKARQAEMLAEARRTRLATASRRPTARRPAGSLRATGFHRTPSFRRTAGHALVRLGTLIAGEATPRAAAHS</sequence>
<comment type="caution">
    <text evidence="2">The sequence shown here is derived from an EMBL/GenBank/DDBJ whole genome shotgun (WGS) entry which is preliminary data.</text>
</comment>
<feature type="compositionally biased region" description="Low complexity" evidence="1">
    <location>
        <begin position="26"/>
        <end position="39"/>
    </location>
</feature>
<feature type="region of interest" description="Disordered" evidence="1">
    <location>
        <begin position="25"/>
        <end position="54"/>
    </location>
</feature>
<evidence type="ECO:0000313" key="3">
    <source>
        <dbReference type="Proteomes" id="UP001240236"/>
    </source>
</evidence>
<reference evidence="2 3" key="1">
    <citation type="submission" date="2023-07" db="EMBL/GenBank/DDBJ databases">
        <title>Sequencing the genomes of 1000 actinobacteria strains.</title>
        <authorList>
            <person name="Klenk H.-P."/>
        </authorList>
    </citation>
    <scope>NUCLEOTIDE SEQUENCE [LARGE SCALE GENOMIC DNA]</scope>
    <source>
        <strain evidence="2 3">DSM 44709</strain>
    </source>
</reference>
<keyword evidence="3" id="KW-1185">Reference proteome</keyword>
<evidence type="ECO:0000256" key="1">
    <source>
        <dbReference type="SAM" id="MobiDB-lite"/>
    </source>
</evidence>
<name>A0AAE4B157_9ACTN</name>
<evidence type="ECO:0000313" key="2">
    <source>
        <dbReference type="EMBL" id="MDQ0369301.1"/>
    </source>
</evidence>
<accession>A0AAE4B157</accession>
<organism evidence="2 3">
    <name type="scientific">Catenuloplanes indicus</name>
    <dbReference type="NCBI Taxonomy" id="137267"/>
    <lineage>
        <taxon>Bacteria</taxon>
        <taxon>Bacillati</taxon>
        <taxon>Actinomycetota</taxon>
        <taxon>Actinomycetes</taxon>
        <taxon>Micromonosporales</taxon>
        <taxon>Micromonosporaceae</taxon>
        <taxon>Catenuloplanes</taxon>
    </lineage>
</organism>
<protein>
    <submittedName>
        <fullName evidence="2">Uncharacterized protein</fullName>
    </submittedName>
</protein>